<evidence type="ECO:0000313" key="8">
    <source>
        <dbReference type="EMBL" id="GIU67599.1"/>
    </source>
</evidence>
<keyword evidence="9" id="KW-1185">Reference proteome</keyword>
<keyword evidence="2 6" id="KW-0349">Heme</keyword>
<evidence type="ECO:0000256" key="2">
    <source>
        <dbReference type="ARBA" id="ARBA00022617"/>
    </source>
</evidence>
<evidence type="ECO:0000256" key="6">
    <source>
        <dbReference type="RuleBase" id="RU364112"/>
    </source>
</evidence>
<accession>A0ABQ4PY55</accession>
<evidence type="ECO:0000256" key="4">
    <source>
        <dbReference type="ARBA" id="ARBA00022729"/>
    </source>
</evidence>
<dbReference type="Proteomes" id="UP001161064">
    <property type="component" value="Unassembled WGS sequence"/>
</dbReference>
<comment type="caution">
    <text evidence="8">The sequence shown here is derived from an EMBL/GenBank/DDBJ whole genome shotgun (WGS) entry which is preliminary data.</text>
</comment>
<dbReference type="InterPro" id="IPR051263">
    <property type="entry name" value="C-type_cytochrome_biogenesis"/>
</dbReference>
<dbReference type="CDD" id="cd16378">
    <property type="entry name" value="CcmH_N"/>
    <property type="match status" value="1"/>
</dbReference>
<reference evidence="8" key="2">
    <citation type="journal article" date="2023" name="ISME Commun">
        <title>Characterization of a bloom-associated alphaproteobacterial lineage, 'Candidatus Phycosocius': insights into freshwater algal-bacterial interactions.</title>
        <authorList>
            <person name="Tanabe Y."/>
            <person name="Yamaguchi H."/>
            <person name="Yoshida M."/>
            <person name="Kai A."/>
            <person name="Okazaki Y."/>
        </authorList>
    </citation>
    <scope>NUCLEOTIDE SEQUENCE</scope>
    <source>
        <strain evidence="8">BOTRYCO-1</strain>
    </source>
</reference>
<dbReference type="InterPro" id="IPR038297">
    <property type="entry name" value="CcmH/CycL/NrfF/Ccl2_sf"/>
</dbReference>
<evidence type="ECO:0000256" key="3">
    <source>
        <dbReference type="ARBA" id="ARBA00022723"/>
    </source>
</evidence>
<keyword evidence="6" id="KW-0812">Transmembrane</keyword>
<proteinExistence type="inferred from homology"/>
<dbReference type="PANTHER" id="PTHR47870:SF4">
    <property type="entry name" value="CYTOCHROME C-TYPE BIOGENESIS PROTEIN CYCH"/>
    <property type="match status" value="1"/>
</dbReference>
<evidence type="ECO:0000259" key="7">
    <source>
        <dbReference type="Pfam" id="PF03918"/>
    </source>
</evidence>
<dbReference type="Gene3D" id="1.10.8.640">
    <property type="entry name" value="Cytochrome C biogenesis protein"/>
    <property type="match status" value="1"/>
</dbReference>
<comment type="function">
    <text evidence="6">Possible subunit of a heme lyase.</text>
</comment>
<keyword evidence="6" id="KW-0472">Membrane</keyword>
<evidence type="ECO:0000313" key="9">
    <source>
        <dbReference type="Proteomes" id="UP001161064"/>
    </source>
</evidence>
<feature type="signal peptide" evidence="6">
    <location>
        <begin position="1"/>
        <end position="27"/>
    </location>
</feature>
<gene>
    <name evidence="8" type="ORF">PsB1_1753</name>
</gene>
<comment type="similarity">
    <text evidence="1 6">Belongs to the CcmH/CycL/Ccl2/NrfF family.</text>
</comment>
<evidence type="ECO:0000256" key="5">
    <source>
        <dbReference type="ARBA" id="ARBA00023004"/>
    </source>
</evidence>
<keyword evidence="6" id="KW-1133">Transmembrane helix</keyword>
<keyword evidence="5 6" id="KW-0408">Iron</keyword>
<keyword evidence="3 6" id="KW-0479">Metal-binding</keyword>
<dbReference type="InterPro" id="IPR005616">
    <property type="entry name" value="CcmH/CycL/Ccl2/NrfF_N"/>
</dbReference>
<organism evidence="8 9">
    <name type="scientific">Candidatus Phycosocius spiralis</name>
    <dbReference type="NCBI Taxonomy" id="2815099"/>
    <lineage>
        <taxon>Bacteria</taxon>
        <taxon>Pseudomonadati</taxon>
        <taxon>Pseudomonadota</taxon>
        <taxon>Alphaproteobacteria</taxon>
        <taxon>Caulobacterales</taxon>
        <taxon>Caulobacterales incertae sedis</taxon>
        <taxon>Candidatus Phycosocius</taxon>
    </lineage>
</organism>
<feature type="transmembrane region" description="Helical" evidence="6">
    <location>
        <begin position="116"/>
        <end position="136"/>
    </location>
</feature>
<dbReference type="Pfam" id="PF03918">
    <property type="entry name" value="CcmH"/>
    <property type="match status" value="1"/>
</dbReference>
<keyword evidence="4 6" id="KW-0732">Signal</keyword>
<reference evidence="8" key="1">
    <citation type="submission" date="2021-05" db="EMBL/GenBank/DDBJ databases">
        <authorList>
            <person name="Tanabe Y."/>
        </authorList>
    </citation>
    <scope>NUCLEOTIDE SEQUENCE</scope>
    <source>
        <strain evidence="8">BOTRYCO-1</strain>
    </source>
</reference>
<feature type="chain" id="PRO_5044966157" description="Cytochrome c-type biogenesis protein" evidence="6">
    <location>
        <begin position="28"/>
        <end position="169"/>
    </location>
</feature>
<name>A0ABQ4PY55_9PROT</name>
<evidence type="ECO:0000256" key="1">
    <source>
        <dbReference type="ARBA" id="ARBA00010342"/>
    </source>
</evidence>
<dbReference type="PANTHER" id="PTHR47870">
    <property type="entry name" value="CYTOCHROME C-TYPE BIOGENESIS PROTEIN CCMH"/>
    <property type="match status" value="1"/>
</dbReference>
<dbReference type="EMBL" id="BPFZ01000011">
    <property type="protein sequence ID" value="GIU67599.1"/>
    <property type="molecule type" value="Genomic_DNA"/>
</dbReference>
<feature type="domain" description="CcmH/CycL/Ccl2/NrfF N-terminal" evidence="7">
    <location>
        <begin position="24"/>
        <end position="155"/>
    </location>
</feature>
<sequence>MIVRRLTQWMILWALSFVTLLAAPVFAAQGSLVTPEQALSDPNQEARAQNLAREIRCVVCENEPVALSSAQIALDMRKAIRERITAGDSDAQVRRFFAERYGEFVLLRPRLGLDTLALWGTPLALLLMGGAGLYWVSRRKEIGPEIAPELQDDEVRAALKEYQLSDLND</sequence>
<protein>
    <recommendedName>
        <fullName evidence="6">Cytochrome c-type biogenesis protein</fullName>
    </recommendedName>
</protein>